<evidence type="ECO:0000256" key="10">
    <source>
        <dbReference type="RuleBase" id="RU004504"/>
    </source>
</evidence>
<evidence type="ECO:0000259" key="11">
    <source>
        <dbReference type="Pfam" id="PF00266"/>
    </source>
</evidence>
<dbReference type="Gene3D" id="3.90.1150.10">
    <property type="entry name" value="Aspartate Aminotransferase, domain 1"/>
    <property type="match status" value="1"/>
</dbReference>
<evidence type="ECO:0000256" key="1">
    <source>
        <dbReference type="ARBA" id="ARBA00001933"/>
    </source>
</evidence>
<dbReference type="PANTHER" id="PTHR11601:SF34">
    <property type="entry name" value="CYSTEINE DESULFURASE"/>
    <property type="match status" value="1"/>
</dbReference>
<name>A0A4V3RR80_9ACTN</name>
<reference evidence="12 13" key="1">
    <citation type="submission" date="2019-04" db="EMBL/GenBank/DDBJ databases">
        <title>Microbes associate with the intestines of laboratory mice.</title>
        <authorList>
            <person name="Navarre W."/>
            <person name="Wong E."/>
            <person name="Huang K."/>
            <person name="Tropini C."/>
            <person name="Ng K."/>
            <person name="Yu B."/>
        </authorList>
    </citation>
    <scope>NUCLEOTIDE SEQUENCE [LARGE SCALE GENOMIC DNA]</scope>
    <source>
        <strain evidence="12 13">NM07_P-09</strain>
    </source>
</reference>
<dbReference type="GO" id="GO:0008483">
    <property type="term" value="F:transaminase activity"/>
    <property type="evidence" value="ECO:0007669"/>
    <property type="project" value="UniProtKB-KW"/>
</dbReference>
<protein>
    <recommendedName>
        <fullName evidence="3">cysteine desulfurase</fullName>
        <ecNumber evidence="3">2.8.1.7</ecNumber>
    </recommendedName>
</protein>
<keyword evidence="12" id="KW-0032">Aminotransferase</keyword>
<dbReference type="Gene3D" id="1.10.260.50">
    <property type="match status" value="1"/>
</dbReference>
<evidence type="ECO:0000256" key="7">
    <source>
        <dbReference type="ARBA" id="ARBA00023004"/>
    </source>
</evidence>
<dbReference type="InterPro" id="IPR020578">
    <property type="entry name" value="Aminotrans_V_PyrdxlP_BS"/>
</dbReference>
<evidence type="ECO:0000313" key="12">
    <source>
        <dbReference type="EMBL" id="TGY61750.1"/>
    </source>
</evidence>
<dbReference type="Proteomes" id="UP000310263">
    <property type="component" value="Unassembled WGS sequence"/>
</dbReference>
<keyword evidence="6" id="KW-0663">Pyridoxal phosphate</keyword>
<gene>
    <name evidence="12" type="ORF">E5334_07025</name>
</gene>
<evidence type="ECO:0000256" key="9">
    <source>
        <dbReference type="ARBA" id="ARBA00050776"/>
    </source>
</evidence>
<evidence type="ECO:0000256" key="2">
    <source>
        <dbReference type="ARBA" id="ARBA00006490"/>
    </source>
</evidence>
<evidence type="ECO:0000256" key="6">
    <source>
        <dbReference type="ARBA" id="ARBA00022898"/>
    </source>
</evidence>
<dbReference type="PROSITE" id="PS00595">
    <property type="entry name" value="AA_TRANSFER_CLASS_5"/>
    <property type="match status" value="1"/>
</dbReference>
<dbReference type="Pfam" id="PF00266">
    <property type="entry name" value="Aminotran_5"/>
    <property type="match status" value="1"/>
</dbReference>
<keyword evidence="13" id="KW-1185">Reference proteome</keyword>
<dbReference type="GO" id="GO:0051536">
    <property type="term" value="F:iron-sulfur cluster binding"/>
    <property type="evidence" value="ECO:0007669"/>
    <property type="project" value="UniProtKB-KW"/>
</dbReference>
<accession>A0A4V3RR80</accession>
<dbReference type="InterPro" id="IPR000192">
    <property type="entry name" value="Aminotrans_V_dom"/>
</dbReference>
<evidence type="ECO:0000256" key="8">
    <source>
        <dbReference type="ARBA" id="ARBA00023014"/>
    </source>
</evidence>
<dbReference type="InterPro" id="IPR016454">
    <property type="entry name" value="Cysteine_dSase"/>
</dbReference>
<feature type="domain" description="Aminotransferase class V" evidence="11">
    <location>
        <begin position="7"/>
        <end position="374"/>
    </location>
</feature>
<dbReference type="EC" id="2.8.1.7" evidence="3"/>
<keyword evidence="5" id="KW-0479">Metal-binding</keyword>
<dbReference type="SUPFAM" id="SSF53383">
    <property type="entry name" value="PLP-dependent transferases"/>
    <property type="match status" value="1"/>
</dbReference>
<dbReference type="InterPro" id="IPR015424">
    <property type="entry name" value="PyrdxlP-dep_Trfase"/>
</dbReference>
<keyword evidence="7" id="KW-0408">Iron</keyword>
<comment type="cofactor">
    <cofactor evidence="1 10">
        <name>pyridoxal 5'-phosphate</name>
        <dbReference type="ChEBI" id="CHEBI:597326"/>
    </cofactor>
</comment>
<dbReference type="EMBL" id="SRYE01000004">
    <property type="protein sequence ID" value="TGY61750.1"/>
    <property type="molecule type" value="Genomic_DNA"/>
</dbReference>
<dbReference type="PANTHER" id="PTHR11601">
    <property type="entry name" value="CYSTEINE DESULFURYLASE FAMILY MEMBER"/>
    <property type="match status" value="1"/>
</dbReference>
<dbReference type="OrthoDB" id="9808002at2"/>
<comment type="caution">
    <text evidence="12">The sequence shown here is derived from an EMBL/GenBank/DDBJ whole genome shotgun (WGS) entry which is preliminary data.</text>
</comment>
<dbReference type="AlphaFoldDB" id="A0A4V3RR80"/>
<dbReference type="Gene3D" id="3.40.640.10">
    <property type="entry name" value="Type I PLP-dependent aspartate aminotransferase-like (Major domain)"/>
    <property type="match status" value="1"/>
</dbReference>
<dbReference type="InterPro" id="IPR015422">
    <property type="entry name" value="PyrdxlP-dep_Trfase_small"/>
</dbReference>
<proteinExistence type="inferred from homology"/>
<dbReference type="GO" id="GO:0046872">
    <property type="term" value="F:metal ion binding"/>
    <property type="evidence" value="ECO:0007669"/>
    <property type="project" value="UniProtKB-KW"/>
</dbReference>
<evidence type="ECO:0000256" key="4">
    <source>
        <dbReference type="ARBA" id="ARBA00022679"/>
    </source>
</evidence>
<evidence type="ECO:0000313" key="13">
    <source>
        <dbReference type="Proteomes" id="UP000310263"/>
    </source>
</evidence>
<dbReference type="RefSeq" id="WP_136012882.1">
    <property type="nucleotide sequence ID" value="NZ_SRYE01000004.1"/>
</dbReference>
<dbReference type="GO" id="GO:0031071">
    <property type="term" value="F:cysteine desulfurase activity"/>
    <property type="evidence" value="ECO:0007669"/>
    <property type="project" value="UniProtKB-EC"/>
</dbReference>
<comment type="similarity">
    <text evidence="2">Belongs to the class-V pyridoxal-phosphate-dependent aminotransferase family. NifS/IscS subfamily.</text>
</comment>
<organism evidence="12 13">
    <name type="scientific">Muricaecibacterium torontonense</name>
    <dbReference type="NCBI Taxonomy" id="3032871"/>
    <lineage>
        <taxon>Bacteria</taxon>
        <taxon>Bacillati</taxon>
        <taxon>Actinomycetota</taxon>
        <taxon>Coriobacteriia</taxon>
        <taxon>Coriobacteriales</taxon>
        <taxon>Atopobiaceae</taxon>
        <taxon>Muricaecibacterium</taxon>
    </lineage>
</organism>
<sequence>MTVSSFVYLDYAASAPLRPEAVAARSAYEALPCACANPNSLHTLGRQAASHLEQARRTLAKCLSGGFRPMDVAFAGGGTEANNLAVIGLAEGCREAHPSRRRVLLGATEHDSVLDLVSPLKARGFEVSLVAPHPDGSIDAASLESHLSDDVALVSLMAANNETGVVANLPELAAAVHGAGALFHSDAIQAFGRIPLDLSGVDAVTLAGHKIGAPVGTAAFAIKNRTPYRPQSFGGGQEGGRRPGTQDVAGACALAATAAYCMEHLSQVRPLVASRARHVYQRLCAPGTHIVPTAGTAVGDDRLPGVVSVMVESYESEQLILELDNLGYEVSAGSACSSGSLDPSHVLSAMGIGRTLALGSLRISFDERVSLEELNGFCDALLAIVAKAHPTCAKNDVAGFCRSQGSRP</sequence>
<comment type="catalytic activity">
    <reaction evidence="9">
        <text>(sulfur carrier)-H + L-cysteine = (sulfur carrier)-SH + L-alanine</text>
        <dbReference type="Rhea" id="RHEA:43892"/>
        <dbReference type="Rhea" id="RHEA-COMP:14737"/>
        <dbReference type="Rhea" id="RHEA-COMP:14739"/>
        <dbReference type="ChEBI" id="CHEBI:29917"/>
        <dbReference type="ChEBI" id="CHEBI:35235"/>
        <dbReference type="ChEBI" id="CHEBI:57972"/>
        <dbReference type="ChEBI" id="CHEBI:64428"/>
        <dbReference type="EC" id="2.8.1.7"/>
    </reaction>
</comment>
<evidence type="ECO:0000256" key="5">
    <source>
        <dbReference type="ARBA" id="ARBA00022723"/>
    </source>
</evidence>
<dbReference type="PIRSF" id="PIRSF005572">
    <property type="entry name" value="NifS"/>
    <property type="match status" value="1"/>
</dbReference>
<keyword evidence="4" id="KW-0808">Transferase</keyword>
<evidence type="ECO:0000256" key="3">
    <source>
        <dbReference type="ARBA" id="ARBA00012239"/>
    </source>
</evidence>
<keyword evidence="8" id="KW-0411">Iron-sulfur</keyword>
<dbReference type="InterPro" id="IPR015421">
    <property type="entry name" value="PyrdxlP-dep_Trfase_major"/>
</dbReference>